<evidence type="ECO:0000313" key="2">
    <source>
        <dbReference type="Proteomes" id="UP000184404"/>
    </source>
</evidence>
<gene>
    <name evidence="1" type="ORF">SAMN02745190_00889</name>
</gene>
<name>A0A1M4V5L2_9FIRM</name>
<dbReference type="Gene3D" id="3.30.2220.30">
    <property type="match status" value="1"/>
</dbReference>
<accession>A0A1M4V5L2</accession>
<organism evidence="1 2">
    <name type="scientific">Schwartzia succinivorans DSM 10502</name>
    <dbReference type="NCBI Taxonomy" id="1123243"/>
    <lineage>
        <taxon>Bacteria</taxon>
        <taxon>Bacillati</taxon>
        <taxon>Bacillota</taxon>
        <taxon>Negativicutes</taxon>
        <taxon>Selenomonadales</taxon>
        <taxon>Selenomonadaceae</taxon>
        <taxon>Schwartzia</taxon>
    </lineage>
</organism>
<evidence type="ECO:0000313" key="1">
    <source>
        <dbReference type="EMBL" id="SHE64264.1"/>
    </source>
</evidence>
<keyword evidence="2" id="KW-1185">Reference proteome</keyword>
<dbReference type="InterPro" id="IPR038559">
    <property type="entry name" value="XkdN-like_sf"/>
</dbReference>
<dbReference type="OrthoDB" id="1807498at2"/>
<dbReference type="AlphaFoldDB" id="A0A1M4V5L2"/>
<dbReference type="Proteomes" id="UP000184404">
    <property type="component" value="Unassembled WGS sequence"/>
</dbReference>
<sequence length="142" mass="15666">MEENLKAFLAENVIKADEIEYVASSRFVGADKKPIPWKIAPITSDENEAIVARCKHKTMVPGTREVKITVDSEEYAAELIVACVKFPNLNTEQLQTSYGAIGAAALVKKMLTPGEYQDLFNAVLEANNFEVGMDEKVTKAKN</sequence>
<dbReference type="EMBL" id="FQUG01000003">
    <property type="protein sequence ID" value="SHE64264.1"/>
    <property type="molecule type" value="Genomic_DNA"/>
</dbReference>
<dbReference type="Pfam" id="PF08890">
    <property type="entry name" value="Phage_TAC_5"/>
    <property type="match status" value="1"/>
</dbReference>
<dbReference type="RefSeq" id="WP_072934970.1">
    <property type="nucleotide sequence ID" value="NZ_FQUG01000003.1"/>
</dbReference>
<dbReference type="InterPro" id="IPR014986">
    <property type="entry name" value="XkdN-like"/>
</dbReference>
<reference evidence="1 2" key="1">
    <citation type="submission" date="2016-11" db="EMBL/GenBank/DDBJ databases">
        <authorList>
            <person name="Jaros S."/>
            <person name="Januszkiewicz K."/>
            <person name="Wedrychowicz H."/>
        </authorList>
    </citation>
    <scope>NUCLEOTIDE SEQUENCE [LARGE SCALE GENOMIC DNA]</scope>
    <source>
        <strain evidence="1 2">DSM 10502</strain>
    </source>
</reference>
<dbReference type="STRING" id="1123243.SAMN02745190_00889"/>
<proteinExistence type="predicted"/>
<protein>
    <submittedName>
        <fullName evidence="1">Phage XkdN-like tail assembly chaperone protein, TAC</fullName>
    </submittedName>
</protein>